<reference evidence="1" key="1">
    <citation type="submission" date="2023-04" db="EMBL/GenBank/DDBJ databases">
        <title>Ambrosiozyma monospora NBRC 10751.</title>
        <authorList>
            <person name="Ichikawa N."/>
            <person name="Sato H."/>
            <person name="Tonouchi N."/>
        </authorList>
    </citation>
    <scope>NUCLEOTIDE SEQUENCE</scope>
    <source>
        <strain evidence="1">NBRC 10751</strain>
    </source>
</reference>
<sequence>MTPQIREWKVSTELIHGNGHFEKLASWSALTLSLSNGYTRTTAMKGIFGYSINPREGKSLKSNLPPNLNSPIYLTDAYGLEVEAKQAPDDITRVIKNEKSIGYKDIAVLLRLVKGKSFWELEEITLTISYLRVICSDFNWVAYRALLLSLYGFGEIQARDMSAAIRKLHEENGEFNVFNYIQKMTNNHSNKASLRRILQDFLNFVEQSRDFLQMDEHMSSQGAPVSNNSIQDGFARMFDSIVSTQKICEKIAKKKRGAKKEDKGFNIYKREIENNLEELKRQLLDFSSKKNGLLEKSPHMAKSKDPSVIQTSNNTSRFTKCLPSPIQSFNDDDIEISEVLSIPMKPCSSTACACS</sequence>
<name>A0ACB5T4J8_AMBMO</name>
<evidence type="ECO:0000313" key="1">
    <source>
        <dbReference type="EMBL" id="GME80144.1"/>
    </source>
</evidence>
<organism evidence="1 2">
    <name type="scientific">Ambrosiozyma monospora</name>
    <name type="common">Yeast</name>
    <name type="synonym">Endomycopsis monosporus</name>
    <dbReference type="NCBI Taxonomy" id="43982"/>
    <lineage>
        <taxon>Eukaryota</taxon>
        <taxon>Fungi</taxon>
        <taxon>Dikarya</taxon>
        <taxon>Ascomycota</taxon>
        <taxon>Saccharomycotina</taxon>
        <taxon>Pichiomycetes</taxon>
        <taxon>Pichiales</taxon>
        <taxon>Pichiaceae</taxon>
        <taxon>Ambrosiozyma</taxon>
    </lineage>
</organism>
<comment type="caution">
    <text evidence="1">The sequence shown here is derived from an EMBL/GenBank/DDBJ whole genome shotgun (WGS) entry which is preliminary data.</text>
</comment>
<gene>
    <name evidence="1" type="ORF">Amon02_000430700</name>
</gene>
<accession>A0ACB5T4J8</accession>
<keyword evidence="2" id="KW-1185">Reference proteome</keyword>
<evidence type="ECO:0000313" key="2">
    <source>
        <dbReference type="Proteomes" id="UP001165064"/>
    </source>
</evidence>
<dbReference type="Proteomes" id="UP001165064">
    <property type="component" value="Unassembled WGS sequence"/>
</dbReference>
<protein>
    <submittedName>
        <fullName evidence="1">Unnamed protein product</fullName>
    </submittedName>
</protein>
<dbReference type="EMBL" id="BSXS01002920">
    <property type="protein sequence ID" value="GME80144.1"/>
    <property type="molecule type" value="Genomic_DNA"/>
</dbReference>
<proteinExistence type="predicted"/>